<evidence type="ECO:0000313" key="4">
    <source>
        <dbReference type="RefSeq" id="XP_022728349.1"/>
    </source>
</evidence>
<dbReference type="PANTHER" id="PTHR36341:SF3">
    <property type="entry name" value="DUF2996 FAMILY PROTEIN"/>
    <property type="match status" value="1"/>
</dbReference>
<proteinExistence type="predicted"/>
<protein>
    <submittedName>
        <fullName evidence="3 4">Uncharacterized protein LOC111283927 isoform X2</fullName>
    </submittedName>
</protein>
<reference evidence="3 4" key="1">
    <citation type="submission" date="2025-04" db="UniProtKB">
        <authorList>
            <consortium name="RefSeq"/>
        </authorList>
    </citation>
    <scope>IDENTIFICATION</scope>
    <source>
        <tissue evidence="3 4">Fruit stalk</tissue>
    </source>
</reference>
<feature type="compositionally biased region" description="Low complexity" evidence="1">
    <location>
        <begin position="59"/>
        <end position="75"/>
    </location>
</feature>
<feature type="region of interest" description="Disordered" evidence="1">
    <location>
        <begin position="17"/>
        <end position="75"/>
    </location>
</feature>
<evidence type="ECO:0000256" key="1">
    <source>
        <dbReference type="SAM" id="MobiDB-lite"/>
    </source>
</evidence>
<dbReference type="InterPro" id="IPR021374">
    <property type="entry name" value="DUF2996"/>
</dbReference>
<dbReference type="RefSeq" id="XP_022728349.1">
    <property type="nucleotide sequence ID" value="XM_022872614.1"/>
</dbReference>
<dbReference type="PANTHER" id="PTHR36341">
    <property type="entry name" value="DUF2996 FAMILY PROTEIN"/>
    <property type="match status" value="1"/>
</dbReference>
<keyword evidence="2" id="KW-1185">Reference proteome</keyword>
<dbReference type="GeneID" id="111283927"/>
<evidence type="ECO:0000313" key="3">
    <source>
        <dbReference type="RefSeq" id="XP_022728348.1"/>
    </source>
</evidence>
<accession>A0A6P5XJG9</accession>
<feature type="compositionally biased region" description="Low complexity" evidence="1">
    <location>
        <begin position="19"/>
        <end position="51"/>
    </location>
</feature>
<dbReference type="Proteomes" id="UP000515121">
    <property type="component" value="Unplaced"/>
</dbReference>
<dbReference type="RefSeq" id="XP_022728348.1">
    <property type="nucleotide sequence ID" value="XM_022872613.1"/>
</dbReference>
<dbReference type="AlphaFoldDB" id="A0A6P5XJG9"/>
<dbReference type="Pfam" id="PF11210">
    <property type="entry name" value="DUF2996"/>
    <property type="match status" value="1"/>
</dbReference>
<sequence length="186" mass="19536">MVSKSLVSRACVTCSAVQESSSPTATAETKATTPAEAKPSAAAETKAAAAGGKEEVKAAPKAAPARPKPAAKAPAKPLPELMVEDVIPSLKTILEAQDDLSAIELSFQDNKLEGSFLKKGCPYSFWAFFPSGVLTGPKGFSLSSYGSGASTVEPFLVDEKKITAKHLVFWVEKRLAAQGIIPVWKE</sequence>
<name>A0A6P5XJG9_DURZI</name>
<organism evidence="2 3">
    <name type="scientific">Durio zibethinus</name>
    <name type="common">Durian</name>
    <dbReference type="NCBI Taxonomy" id="66656"/>
    <lineage>
        <taxon>Eukaryota</taxon>
        <taxon>Viridiplantae</taxon>
        <taxon>Streptophyta</taxon>
        <taxon>Embryophyta</taxon>
        <taxon>Tracheophyta</taxon>
        <taxon>Spermatophyta</taxon>
        <taxon>Magnoliopsida</taxon>
        <taxon>eudicotyledons</taxon>
        <taxon>Gunneridae</taxon>
        <taxon>Pentapetalae</taxon>
        <taxon>rosids</taxon>
        <taxon>malvids</taxon>
        <taxon>Malvales</taxon>
        <taxon>Malvaceae</taxon>
        <taxon>Helicteroideae</taxon>
        <taxon>Durio</taxon>
    </lineage>
</organism>
<gene>
    <name evidence="3 4" type="primary">LOC111283927</name>
</gene>
<evidence type="ECO:0000313" key="2">
    <source>
        <dbReference type="Proteomes" id="UP000515121"/>
    </source>
</evidence>